<name>A0ABW6A3Q8_9BACT</name>
<evidence type="ECO:0000313" key="2">
    <source>
        <dbReference type="EMBL" id="MFD2919965.1"/>
    </source>
</evidence>
<evidence type="ECO:0000256" key="1">
    <source>
        <dbReference type="SAM" id="SignalP"/>
    </source>
</evidence>
<dbReference type="RefSeq" id="WP_386097714.1">
    <property type="nucleotide sequence ID" value="NZ_JBHUOZ010000002.1"/>
</dbReference>
<gene>
    <name evidence="2" type="ORF">ACFS6H_09620</name>
</gene>
<dbReference type="Proteomes" id="UP001597511">
    <property type="component" value="Unassembled WGS sequence"/>
</dbReference>
<dbReference type="PROSITE" id="PS51257">
    <property type="entry name" value="PROKAR_LIPOPROTEIN"/>
    <property type="match status" value="1"/>
</dbReference>
<reference evidence="3" key="1">
    <citation type="journal article" date="2019" name="Int. J. Syst. Evol. Microbiol.">
        <title>The Global Catalogue of Microorganisms (GCM) 10K type strain sequencing project: providing services to taxonomists for standard genome sequencing and annotation.</title>
        <authorList>
            <consortium name="The Broad Institute Genomics Platform"/>
            <consortium name="The Broad Institute Genome Sequencing Center for Infectious Disease"/>
            <person name="Wu L."/>
            <person name="Ma J."/>
        </authorList>
    </citation>
    <scope>NUCLEOTIDE SEQUENCE [LARGE SCALE GENOMIC DNA]</scope>
    <source>
        <strain evidence="3">KCTC 23299</strain>
    </source>
</reference>
<evidence type="ECO:0000313" key="3">
    <source>
        <dbReference type="Proteomes" id="UP001597511"/>
    </source>
</evidence>
<sequence>MSKVYVALALCSSIFFISCFKGSKGFDQPTQIVTSDTLTSGSYWGIAVGDDHTTVYNKAQALSEEKNIKTISVVNNIFTDLAAIKDKLPLYHSVFLDASTASANGVQIFFENDKVKSIYNNAGQILNSWPWDAVPNQSVQQNDAVSGLYNKLVNIKALPAYSIYFQRLSLFYKNTKTAYDPDMGLSGKWILNSPVNEKVFLRVNIKFNAGAVIDSIMVDRVETL</sequence>
<dbReference type="EMBL" id="JBHUOZ010000002">
    <property type="protein sequence ID" value="MFD2919965.1"/>
    <property type="molecule type" value="Genomic_DNA"/>
</dbReference>
<protein>
    <submittedName>
        <fullName evidence="2">Uncharacterized protein</fullName>
    </submittedName>
</protein>
<feature type="signal peptide" evidence="1">
    <location>
        <begin position="1"/>
        <end position="21"/>
    </location>
</feature>
<proteinExistence type="predicted"/>
<keyword evidence="1" id="KW-0732">Signal</keyword>
<comment type="caution">
    <text evidence="2">The sequence shown here is derived from an EMBL/GenBank/DDBJ whole genome shotgun (WGS) entry which is preliminary data.</text>
</comment>
<accession>A0ABW6A3Q8</accession>
<organism evidence="2 3">
    <name type="scientific">Terrimonas rubra</name>
    <dbReference type="NCBI Taxonomy" id="1035890"/>
    <lineage>
        <taxon>Bacteria</taxon>
        <taxon>Pseudomonadati</taxon>
        <taxon>Bacteroidota</taxon>
        <taxon>Chitinophagia</taxon>
        <taxon>Chitinophagales</taxon>
        <taxon>Chitinophagaceae</taxon>
        <taxon>Terrimonas</taxon>
    </lineage>
</organism>
<feature type="chain" id="PRO_5045733749" evidence="1">
    <location>
        <begin position="22"/>
        <end position="224"/>
    </location>
</feature>
<keyword evidence="3" id="KW-1185">Reference proteome</keyword>